<dbReference type="InterPro" id="IPR026508">
    <property type="entry name" value="TMEM164"/>
</dbReference>
<reference evidence="2" key="1">
    <citation type="submission" date="2013-11" db="EMBL/GenBank/DDBJ databases">
        <authorList>
            <person name="Aslett M."/>
        </authorList>
    </citation>
    <scope>NUCLEOTIDE SEQUENCE [LARGE SCALE GENOMIC DNA]</scope>
    <source>
        <strain evidence="2">Edinburgh</strain>
    </source>
</reference>
<feature type="transmembrane region" description="Helical" evidence="1">
    <location>
        <begin position="158"/>
        <end position="179"/>
    </location>
</feature>
<dbReference type="WBParaSite" id="TMUE_3000010810.2">
    <property type="protein sequence ID" value="TMUE_3000010810.2"/>
    <property type="gene ID" value="WBGene00286549"/>
</dbReference>
<sequence length="269" mass="29818">MRLLTAGIDMNNPASGGPACSAFLSAKQRLLETMVFLTFALLEIYIFLRPFKRMAHKKPNFDAYNGCWMLRYVLAAILGATFLVELSFKARGESLLFILNPCHIVTILQLVCLFGDKISTSILHFIFAVHMYLLSGATLAMLFPVVSTRHLPGEVAVYWMQHLLIIAYPVYLFSLGGVFCSSAYLNRKTYLLCHGVIMAYSFGFLQLLALLTQVNLNNVLCPAPSDPFAGQFYRVAAVIHQSAFLPLHGKLHAMSVRSILGYLGQSPAA</sequence>
<dbReference type="Proteomes" id="UP000046395">
    <property type="component" value="Unassembled WGS sequence"/>
</dbReference>
<dbReference type="PANTHER" id="PTHR20948">
    <property type="entry name" value="TRANSMEMBRANE PROTEIN 164"/>
    <property type="match status" value="1"/>
</dbReference>
<feature type="transmembrane region" description="Helical" evidence="1">
    <location>
        <begin position="94"/>
        <end position="115"/>
    </location>
</feature>
<reference evidence="2" key="2">
    <citation type="submission" date="2014-03" db="EMBL/GenBank/DDBJ databases">
        <title>The whipworm genome and dual-species transcriptomics of an intimate host-pathogen interaction.</title>
        <authorList>
            <person name="Foth B.J."/>
            <person name="Tsai I.J."/>
            <person name="Reid A.J."/>
            <person name="Bancroft A.J."/>
            <person name="Nichol S."/>
            <person name="Tracey A."/>
            <person name="Holroyd N."/>
            <person name="Cotton J.A."/>
            <person name="Stanley E.J."/>
            <person name="Zarowiecki M."/>
            <person name="Liu J.Z."/>
            <person name="Huckvale T."/>
            <person name="Cooper P.J."/>
            <person name="Grencis R.K."/>
            <person name="Berriman M."/>
        </authorList>
    </citation>
    <scope>NUCLEOTIDE SEQUENCE [LARGE SCALE GENOMIC DNA]</scope>
    <source>
        <strain evidence="2">Edinburgh</strain>
    </source>
</reference>
<reference evidence="3" key="3">
    <citation type="submission" date="2019-12" db="UniProtKB">
        <authorList>
            <consortium name="WormBaseParasite"/>
        </authorList>
    </citation>
    <scope>IDENTIFICATION</scope>
</reference>
<dbReference type="AlphaFoldDB" id="A0A5S6QUA6"/>
<name>A0A5S6QUA6_TRIMR</name>
<keyword evidence="1" id="KW-1133">Transmembrane helix</keyword>
<feature type="transmembrane region" description="Helical" evidence="1">
    <location>
        <begin position="30"/>
        <end position="48"/>
    </location>
</feature>
<feature type="transmembrane region" description="Helical" evidence="1">
    <location>
        <begin position="69"/>
        <end position="88"/>
    </location>
</feature>
<feature type="transmembrane region" description="Helical" evidence="1">
    <location>
        <begin position="191"/>
        <end position="211"/>
    </location>
</feature>
<evidence type="ECO:0000313" key="2">
    <source>
        <dbReference type="Proteomes" id="UP000046395"/>
    </source>
</evidence>
<proteinExistence type="predicted"/>
<dbReference type="WBParaSite" id="TMUE_3000010810.1">
    <property type="protein sequence ID" value="TMUE_3000010810.1"/>
    <property type="gene ID" value="WBGene00286549"/>
</dbReference>
<protein>
    <submittedName>
        <fullName evidence="3">Transmembrane protein 164</fullName>
    </submittedName>
</protein>
<accession>A0A5S6QUA6</accession>
<evidence type="ECO:0000313" key="3">
    <source>
        <dbReference type="WBParaSite" id="TMUE_3000010810.1"/>
    </source>
</evidence>
<dbReference type="Pfam" id="PF14808">
    <property type="entry name" value="TMEM164"/>
    <property type="match status" value="1"/>
</dbReference>
<organism evidence="2 3">
    <name type="scientific">Trichuris muris</name>
    <name type="common">Mouse whipworm</name>
    <dbReference type="NCBI Taxonomy" id="70415"/>
    <lineage>
        <taxon>Eukaryota</taxon>
        <taxon>Metazoa</taxon>
        <taxon>Ecdysozoa</taxon>
        <taxon>Nematoda</taxon>
        <taxon>Enoplea</taxon>
        <taxon>Dorylaimia</taxon>
        <taxon>Trichinellida</taxon>
        <taxon>Trichuridae</taxon>
        <taxon>Trichuris</taxon>
    </lineage>
</organism>
<feature type="transmembrane region" description="Helical" evidence="1">
    <location>
        <begin position="122"/>
        <end position="146"/>
    </location>
</feature>
<keyword evidence="2" id="KW-1185">Reference proteome</keyword>
<evidence type="ECO:0000256" key="1">
    <source>
        <dbReference type="SAM" id="Phobius"/>
    </source>
</evidence>
<keyword evidence="1" id="KW-0472">Membrane</keyword>
<dbReference type="WBParaSite" id="TMUE_3000010810.3">
    <property type="protein sequence ID" value="TMUE_3000010810.3"/>
    <property type="gene ID" value="WBGene00286549"/>
</dbReference>
<keyword evidence="1" id="KW-0812">Transmembrane</keyword>
<dbReference type="STRING" id="70415.A0A5S6QUA6"/>
<dbReference type="PANTHER" id="PTHR20948:SF2">
    <property type="entry name" value="TRANSMEMBRANE PROTEIN 164"/>
    <property type="match status" value="1"/>
</dbReference>